<sequence>MIPLICKQCGAPIQYGSSLCYGICEYCSSSILDEEISACTDLDYQIKEIRLTKPYAWEFKLIFAVIASGIQKSHGLKSELFRPHELCRTAARHGGTSKYNYWFAVYPAKPIRLTGRVN</sequence>
<proteinExistence type="predicted"/>
<evidence type="ECO:0000313" key="1">
    <source>
        <dbReference type="EMBL" id="ENZ17557.1"/>
    </source>
</evidence>
<dbReference type="EMBL" id="AGYR01000014">
    <property type="protein sequence ID" value="ENZ17557.1"/>
    <property type="molecule type" value="Genomic_DNA"/>
</dbReference>
<gene>
    <name evidence="1" type="ORF">HMPREF1090_01857</name>
</gene>
<reference evidence="1 2" key="1">
    <citation type="submission" date="2013-01" db="EMBL/GenBank/DDBJ databases">
        <title>The Genome Sequence of Clostridium clostridioforme 90A8.</title>
        <authorList>
            <consortium name="The Broad Institute Genome Sequencing Platform"/>
            <person name="Earl A."/>
            <person name="Ward D."/>
            <person name="Feldgarden M."/>
            <person name="Gevers D."/>
            <person name="Courvalin P."/>
            <person name="Lambert T."/>
            <person name="Walker B."/>
            <person name="Young S.K."/>
            <person name="Zeng Q."/>
            <person name="Gargeya S."/>
            <person name="Fitzgerald M."/>
            <person name="Haas B."/>
            <person name="Abouelleil A."/>
            <person name="Alvarado L."/>
            <person name="Arachchi H.M."/>
            <person name="Berlin A.M."/>
            <person name="Chapman S.B."/>
            <person name="Dewar J."/>
            <person name="Goldberg J."/>
            <person name="Griggs A."/>
            <person name="Gujja S."/>
            <person name="Hansen M."/>
            <person name="Howarth C."/>
            <person name="Imamovic A."/>
            <person name="Larimer J."/>
            <person name="McCowan C."/>
            <person name="Murphy C."/>
            <person name="Neiman D."/>
            <person name="Pearson M."/>
            <person name="Priest M."/>
            <person name="Roberts A."/>
            <person name="Saif S."/>
            <person name="Shea T."/>
            <person name="Sisk P."/>
            <person name="Sykes S."/>
            <person name="Wortman J."/>
            <person name="Nusbaum C."/>
            <person name="Birren B."/>
        </authorList>
    </citation>
    <scope>NUCLEOTIDE SEQUENCE [LARGE SCALE GENOMIC DNA]</scope>
    <source>
        <strain evidence="1 2">90A8</strain>
    </source>
</reference>
<dbReference type="HOGENOM" id="CLU_2069001_0_0_9"/>
<evidence type="ECO:0000313" key="2">
    <source>
        <dbReference type="Proteomes" id="UP000013085"/>
    </source>
</evidence>
<name>A0A0E2HRA2_9FIRM</name>
<organism evidence="1 2">
    <name type="scientific">[Clostridium] clostridioforme 90A8</name>
    <dbReference type="NCBI Taxonomy" id="999408"/>
    <lineage>
        <taxon>Bacteria</taxon>
        <taxon>Bacillati</taxon>
        <taxon>Bacillota</taxon>
        <taxon>Clostridia</taxon>
        <taxon>Lachnospirales</taxon>
        <taxon>Lachnospiraceae</taxon>
        <taxon>Enterocloster</taxon>
    </lineage>
</organism>
<comment type="caution">
    <text evidence="1">The sequence shown here is derived from an EMBL/GenBank/DDBJ whole genome shotgun (WGS) entry which is preliminary data.</text>
</comment>
<accession>A0A0E2HRA2</accession>
<dbReference type="Proteomes" id="UP000013085">
    <property type="component" value="Unassembled WGS sequence"/>
</dbReference>
<protein>
    <submittedName>
        <fullName evidence="1">Uncharacterized protein</fullName>
    </submittedName>
</protein>
<dbReference type="AlphaFoldDB" id="A0A0E2HRA2"/>